<dbReference type="SUPFAM" id="SSF81631">
    <property type="entry name" value="PAP/OAS1 substrate-binding domain"/>
    <property type="match status" value="1"/>
</dbReference>
<dbReference type="PANTHER" id="PTHR11258">
    <property type="entry name" value="2-5 OLIGOADENYLATE SYNTHETASE"/>
    <property type="match status" value="1"/>
</dbReference>
<comment type="caution">
    <text evidence="12">The sequence shown here is derived from an EMBL/GenBank/DDBJ whole genome shotgun (WGS) entry which is preliminary data.</text>
</comment>
<dbReference type="InterPro" id="IPR043518">
    <property type="entry name" value="2-5OAS_N_CS"/>
</dbReference>
<dbReference type="PRINTS" id="PR00348">
    <property type="entry name" value="UBIQUITIN"/>
</dbReference>
<dbReference type="FunFam" id="3.10.20.90:FF:000205">
    <property type="entry name" value="2'-5'-oligoadenylate synthase-like protein 2"/>
    <property type="match status" value="1"/>
</dbReference>
<dbReference type="Gene3D" id="3.30.460.10">
    <property type="entry name" value="Beta Polymerase, domain 2"/>
    <property type="match status" value="1"/>
</dbReference>
<dbReference type="Gene3D" id="1.10.1410.20">
    <property type="entry name" value="2'-5'-oligoadenylate synthetase 1, domain 2"/>
    <property type="match status" value="1"/>
</dbReference>
<dbReference type="PANTHER" id="PTHR11258:SF7">
    <property type="entry name" value="2'-5'-OLIGOADENYLATE SYNTHASE-LIKE PROTEIN 2"/>
    <property type="match status" value="1"/>
</dbReference>
<dbReference type="GO" id="GO:0005524">
    <property type="term" value="F:ATP binding"/>
    <property type="evidence" value="ECO:0007669"/>
    <property type="project" value="UniProtKB-KW"/>
</dbReference>
<name>A0AAV7LLV5_PLEWA</name>
<dbReference type="EC" id="2.7.7.84" evidence="5"/>
<comment type="catalytic activity">
    <reaction evidence="1">
        <text>3 ATP = 5'-triphosphoadenylyl-(2'-&gt;5')-adenylyl-(2'-&gt;5')-adenosine + 2 diphosphate</text>
        <dbReference type="Rhea" id="RHEA:34407"/>
        <dbReference type="ChEBI" id="CHEBI:30616"/>
        <dbReference type="ChEBI" id="CHEBI:33019"/>
        <dbReference type="ChEBI" id="CHEBI:67143"/>
        <dbReference type="EC" id="2.7.7.84"/>
    </reaction>
</comment>
<dbReference type="GO" id="GO:0016020">
    <property type="term" value="C:membrane"/>
    <property type="evidence" value="ECO:0007669"/>
    <property type="project" value="TreeGrafter"/>
</dbReference>
<keyword evidence="9" id="KW-0694">RNA-binding</keyword>
<evidence type="ECO:0000256" key="9">
    <source>
        <dbReference type="ARBA" id="ARBA00022884"/>
    </source>
</evidence>
<dbReference type="PROSITE" id="PS50053">
    <property type="entry name" value="UBIQUITIN_2"/>
    <property type="match status" value="2"/>
</dbReference>
<accession>A0AAV7LLV5</accession>
<dbReference type="GO" id="GO:0051607">
    <property type="term" value="P:defense response to virus"/>
    <property type="evidence" value="ECO:0007669"/>
    <property type="project" value="UniProtKB-KW"/>
</dbReference>
<comment type="similarity">
    <text evidence="4">Belongs to the 2-5A synthase family.</text>
</comment>
<feature type="domain" description="Ubiquitin-like" evidence="11">
    <location>
        <begin position="368"/>
        <end position="442"/>
    </location>
</feature>
<dbReference type="GO" id="GO:0046872">
    <property type="term" value="F:metal ion binding"/>
    <property type="evidence" value="ECO:0007669"/>
    <property type="project" value="UniProtKB-KW"/>
</dbReference>
<comment type="subcellular location">
    <subcellularLocation>
        <location evidence="3">Cytoplasm</location>
    </subcellularLocation>
</comment>
<dbReference type="InterPro" id="IPR002934">
    <property type="entry name" value="Polymerase_NTP_transf_dom"/>
</dbReference>
<evidence type="ECO:0000256" key="8">
    <source>
        <dbReference type="ARBA" id="ARBA00022859"/>
    </source>
</evidence>
<evidence type="ECO:0000256" key="1">
    <source>
        <dbReference type="ARBA" id="ARBA00001112"/>
    </source>
</evidence>
<organism evidence="12 13">
    <name type="scientific">Pleurodeles waltl</name>
    <name type="common">Iberian ribbed newt</name>
    <dbReference type="NCBI Taxonomy" id="8319"/>
    <lineage>
        <taxon>Eukaryota</taxon>
        <taxon>Metazoa</taxon>
        <taxon>Chordata</taxon>
        <taxon>Craniata</taxon>
        <taxon>Vertebrata</taxon>
        <taxon>Euteleostomi</taxon>
        <taxon>Amphibia</taxon>
        <taxon>Batrachia</taxon>
        <taxon>Caudata</taxon>
        <taxon>Salamandroidea</taxon>
        <taxon>Salamandridae</taxon>
        <taxon>Pleurodelinae</taxon>
        <taxon>Pleurodeles</taxon>
    </lineage>
</organism>
<evidence type="ECO:0000259" key="11">
    <source>
        <dbReference type="PROSITE" id="PS50053"/>
    </source>
</evidence>
<evidence type="ECO:0000256" key="3">
    <source>
        <dbReference type="ARBA" id="ARBA00004496"/>
    </source>
</evidence>
<evidence type="ECO:0000256" key="6">
    <source>
        <dbReference type="ARBA" id="ARBA00022490"/>
    </source>
</evidence>
<dbReference type="AlphaFoldDB" id="A0AAV7LLV5"/>
<dbReference type="FunFam" id="1.10.1410.20:FF:000001">
    <property type="entry name" value="2'-5'-oligoadenylate synthetase 1"/>
    <property type="match status" value="1"/>
</dbReference>
<reference evidence="12" key="1">
    <citation type="journal article" date="2022" name="bioRxiv">
        <title>Sequencing and chromosome-scale assembly of the giantPleurodeles waltlgenome.</title>
        <authorList>
            <person name="Brown T."/>
            <person name="Elewa A."/>
            <person name="Iarovenko S."/>
            <person name="Subramanian E."/>
            <person name="Araus A.J."/>
            <person name="Petzold A."/>
            <person name="Susuki M."/>
            <person name="Suzuki K.-i.T."/>
            <person name="Hayashi T."/>
            <person name="Toyoda A."/>
            <person name="Oliveira C."/>
            <person name="Osipova E."/>
            <person name="Leigh N.D."/>
            <person name="Simon A."/>
            <person name="Yun M.H."/>
        </authorList>
    </citation>
    <scope>NUCLEOTIDE SEQUENCE</scope>
    <source>
        <strain evidence="12">20211129_DDA</strain>
        <tissue evidence="12">Liver</tissue>
    </source>
</reference>
<feature type="domain" description="Ubiquitin-like" evidence="11">
    <location>
        <begin position="449"/>
        <end position="524"/>
    </location>
</feature>
<dbReference type="InterPro" id="IPR000626">
    <property type="entry name" value="Ubiquitin-like_dom"/>
</dbReference>
<protein>
    <recommendedName>
        <fullName evidence="5">2'-5' oligoadenylate synthase</fullName>
        <ecNumber evidence="5">2.7.7.84</ecNumber>
    </recommendedName>
</protein>
<dbReference type="InterPro" id="IPR018952">
    <property type="entry name" value="2-5-oligoAdlate_synth_1_dom2/C"/>
</dbReference>
<dbReference type="InterPro" id="IPR006116">
    <property type="entry name" value="NT_2-5OAS_ClassI-CCAase"/>
</dbReference>
<evidence type="ECO:0000313" key="12">
    <source>
        <dbReference type="EMBL" id="KAJ1092596.1"/>
    </source>
</evidence>
<dbReference type="GO" id="GO:0045087">
    <property type="term" value="P:innate immune response"/>
    <property type="evidence" value="ECO:0007669"/>
    <property type="project" value="UniProtKB-KW"/>
</dbReference>
<proteinExistence type="inferred from homology"/>
<dbReference type="InterPro" id="IPR019956">
    <property type="entry name" value="Ubiquitin_dom"/>
</dbReference>
<evidence type="ECO:0000256" key="10">
    <source>
        <dbReference type="ARBA" id="ARBA00023118"/>
    </source>
</evidence>
<evidence type="ECO:0000256" key="5">
    <source>
        <dbReference type="ARBA" id="ARBA00012577"/>
    </source>
</evidence>
<dbReference type="GO" id="GO:0001730">
    <property type="term" value="F:2'-5'-oligoadenylate synthetase activity"/>
    <property type="evidence" value="ECO:0007669"/>
    <property type="project" value="UniProtKB-EC"/>
</dbReference>
<dbReference type="PROSITE" id="PS00833">
    <property type="entry name" value="25A_SYNTH_2"/>
    <property type="match status" value="1"/>
</dbReference>
<evidence type="ECO:0000256" key="2">
    <source>
        <dbReference type="ARBA" id="ARBA00001946"/>
    </source>
</evidence>
<keyword evidence="13" id="KW-1185">Reference proteome</keyword>
<dbReference type="Pfam" id="PF10421">
    <property type="entry name" value="OAS1_C"/>
    <property type="match status" value="1"/>
</dbReference>
<keyword evidence="10" id="KW-0051">Antiviral defense</keyword>
<dbReference type="Proteomes" id="UP001066276">
    <property type="component" value="Chromosome 11"/>
</dbReference>
<evidence type="ECO:0000256" key="4">
    <source>
        <dbReference type="ARBA" id="ARBA00009526"/>
    </source>
</evidence>
<dbReference type="GO" id="GO:0045071">
    <property type="term" value="P:negative regulation of viral genome replication"/>
    <property type="evidence" value="ECO:0007669"/>
    <property type="project" value="TreeGrafter"/>
</dbReference>
<dbReference type="InterPro" id="IPR043519">
    <property type="entry name" value="NT_sf"/>
</dbReference>
<dbReference type="GO" id="GO:0005829">
    <property type="term" value="C:cytosol"/>
    <property type="evidence" value="ECO:0007669"/>
    <property type="project" value="TreeGrafter"/>
</dbReference>
<dbReference type="GO" id="GO:0005654">
    <property type="term" value="C:nucleoplasm"/>
    <property type="evidence" value="ECO:0007669"/>
    <property type="project" value="TreeGrafter"/>
</dbReference>
<sequence>MAWNQVPGMPELQAQLTEIPELYQTPANKLDAWIERFLQPNETFNSQVLEAIDRIATFLKENCFKTTQVHKVVKGGSSGKGTALKNGSDADLVVFLSAFQCLQDQYKERGSVIAEIREMLNKCRKSIAYELVIDEPRVNLDPKGQLRQPRSLSFSIRSRKVNEAIDVDVLPAFDILGHVTTDAKPDPMVYISLIEACAGPGDFTPCFTELQRNFVKRCPPKLKSLIRLVKQWYKTYLKTKYKGHSLPHKYALELLTIYAWEQGSRAEDFPTEQGFCTIMNLLCQYQELCIYWTTYYDFENPIVGNYVREQLRKPRPVILDPADPTFAVGQETRWDLVAAEAAVCLRSACSKNGLGPIQPWNVPPQTPIQISVRNISGSLLTMSVSPWVTVSQIKEEIQRKWSISIYDQRLCIQGLEPGRGLLQDGCTLADYNVFSNTTVNLLTTASQEINLFVRNTDGRTYTFQIQTHITVGDLKKKIQERLNVPAPQQRLTYSDRELEDHNPLKYYNIKNESTIFLLLRLRGGGKCDMV</sequence>
<dbReference type="CDD" id="cd05400">
    <property type="entry name" value="NT_2-5OAS_ClassI-CCAase"/>
    <property type="match status" value="1"/>
</dbReference>
<dbReference type="Gene3D" id="3.10.20.90">
    <property type="entry name" value="Phosphatidylinositol 3-kinase Catalytic Subunit, Chain A, domain 1"/>
    <property type="match status" value="2"/>
</dbReference>
<evidence type="ECO:0000313" key="13">
    <source>
        <dbReference type="Proteomes" id="UP001066276"/>
    </source>
</evidence>
<dbReference type="Pfam" id="PF00240">
    <property type="entry name" value="ubiquitin"/>
    <property type="match status" value="2"/>
</dbReference>
<dbReference type="PROSITE" id="PS50152">
    <property type="entry name" value="25A_SYNTH_3"/>
    <property type="match status" value="1"/>
</dbReference>
<dbReference type="SUPFAM" id="SSF54236">
    <property type="entry name" value="Ubiquitin-like"/>
    <property type="match status" value="2"/>
</dbReference>
<dbReference type="CDD" id="cd17039">
    <property type="entry name" value="Ubl_ubiquitin_like"/>
    <property type="match status" value="1"/>
</dbReference>
<dbReference type="PROSITE" id="PS00832">
    <property type="entry name" value="25A_SYNTH_1"/>
    <property type="match status" value="1"/>
</dbReference>
<dbReference type="SMART" id="SM00213">
    <property type="entry name" value="UBQ"/>
    <property type="match status" value="2"/>
</dbReference>
<dbReference type="GO" id="GO:0003725">
    <property type="term" value="F:double-stranded RNA binding"/>
    <property type="evidence" value="ECO:0007669"/>
    <property type="project" value="TreeGrafter"/>
</dbReference>
<evidence type="ECO:0000256" key="7">
    <source>
        <dbReference type="ARBA" id="ARBA00022588"/>
    </source>
</evidence>
<dbReference type="InterPro" id="IPR006117">
    <property type="entry name" value="2-5OAS_C_CS"/>
</dbReference>
<keyword evidence="7" id="KW-0399">Innate immunity</keyword>
<dbReference type="InterPro" id="IPR029071">
    <property type="entry name" value="Ubiquitin-like_domsf"/>
</dbReference>
<comment type="cofactor">
    <cofactor evidence="2">
        <name>Mg(2+)</name>
        <dbReference type="ChEBI" id="CHEBI:18420"/>
    </cofactor>
</comment>
<keyword evidence="8" id="KW-0391">Immunity</keyword>
<dbReference type="SUPFAM" id="SSF81301">
    <property type="entry name" value="Nucleotidyltransferase"/>
    <property type="match status" value="1"/>
</dbReference>
<dbReference type="EMBL" id="JANPWB010000015">
    <property type="protein sequence ID" value="KAJ1092596.1"/>
    <property type="molecule type" value="Genomic_DNA"/>
</dbReference>
<dbReference type="FunFam" id="3.30.460.10:FF:000007">
    <property type="entry name" value="2'-5'-oligoadenylate synthetase 1"/>
    <property type="match status" value="1"/>
</dbReference>
<gene>
    <name evidence="12" type="ORF">NDU88_005706</name>
</gene>
<dbReference type="Pfam" id="PF01909">
    <property type="entry name" value="NTP_transf_2"/>
    <property type="match status" value="1"/>
</dbReference>
<keyword evidence="6" id="KW-0963">Cytoplasm</keyword>